<dbReference type="InterPro" id="IPR000209">
    <property type="entry name" value="Peptidase_S8/S53_dom"/>
</dbReference>
<keyword evidence="3 5" id="KW-0378">Hydrolase</keyword>
<dbReference type="RefSeq" id="WP_200788720.1">
    <property type="nucleotide sequence ID" value="NZ_JAEDAO010000001.1"/>
</dbReference>
<dbReference type="InterPro" id="IPR015500">
    <property type="entry name" value="Peptidase_S8_subtilisin-rel"/>
</dbReference>
<feature type="active site" description="Charge relay system" evidence="5">
    <location>
        <position position="264"/>
    </location>
</feature>
<dbReference type="Gene3D" id="3.40.50.200">
    <property type="entry name" value="Peptidase S8/S53 domain"/>
    <property type="match status" value="1"/>
</dbReference>
<dbReference type="Proteomes" id="UP000617041">
    <property type="component" value="Unassembled WGS sequence"/>
</dbReference>
<comment type="similarity">
    <text evidence="1 5">Belongs to the peptidase S8 family.</text>
</comment>
<gene>
    <name evidence="8" type="ORF">I8E28_14335</name>
</gene>
<feature type="active site" description="Charge relay system" evidence="5">
    <location>
        <position position="550"/>
    </location>
</feature>
<organism evidence="8 9">
    <name type="scientific">Ramlibacter algicola</name>
    <dbReference type="NCBI Taxonomy" id="2795217"/>
    <lineage>
        <taxon>Bacteria</taxon>
        <taxon>Pseudomonadati</taxon>
        <taxon>Pseudomonadota</taxon>
        <taxon>Betaproteobacteria</taxon>
        <taxon>Burkholderiales</taxon>
        <taxon>Comamonadaceae</taxon>
        <taxon>Ramlibacter</taxon>
    </lineage>
</organism>
<evidence type="ECO:0000313" key="9">
    <source>
        <dbReference type="Proteomes" id="UP000617041"/>
    </source>
</evidence>
<feature type="chain" id="PRO_5037277257" evidence="6">
    <location>
        <begin position="21"/>
        <end position="607"/>
    </location>
</feature>
<dbReference type="PANTHER" id="PTHR43806">
    <property type="entry name" value="PEPTIDASE S8"/>
    <property type="match status" value="1"/>
</dbReference>
<evidence type="ECO:0000259" key="7">
    <source>
        <dbReference type="Pfam" id="PF00082"/>
    </source>
</evidence>
<evidence type="ECO:0000313" key="8">
    <source>
        <dbReference type="EMBL" id="MBK0393773.1"/>
    </source>
</evidence>
<dbReference type="InterPro" id="IPR036852">
    <property type="entry name" value="Peptidase_S8/S53_dom_sf"/>
</dbReference>
<accession>A0A934USI8</accession>
<evidence type="ECO:0000256" key="2">
    <source>
        <dbReference type="ARBA" id="ARBA00022670"/>
    </source>
</evidence>
<dbReference type="AlphaFoldDB" id="A0A934USI8"/>
<dbReference type="PANTHER" id="PTHR43806:SF11">
    <property type="entry name" value="CEREVISIN-RELATED"/>
    <property type="match status" value="1"/>
</dbReference>
<evidence type="ECO:0000256" key="3">
    <source>
        <dbReference type="ARBA" id="ARBA00022801"/>
    </source>
</evidence>
<evidence type="ECO:0000256" key="6">
    <source>
        <dbReference type="SAM" id="SignalP"/>
    </source>
</evidence>
<sequence length="607" mass="66177">MNRFLLSTLLAALLASGAFAQTPKRAERADDLPRFSYPVQGELEAIVRDPQRFAVFAAPVRRDIEQTLKAYDIADASKKRELLGTLLRLDMLDGRWDNALKVADEIRKLEEKPADKLVSSMIPRAVVAAVKKTGSLQSPQFPAELTKALSGHLAGMPFLVVRNEVQATKAALETTGETLALGRVRNMLQPVAKQTGALSSDLAPGLVRARYTLQFVLPLKQPLLQAYTTYLAANKVDKPDIWAARDVTLVEGRPYAIVPMVVWDSGVDMPLFPGRQVLQGGKPAVIAFDKYYQPSASPLEPLPASTRARLDQLLAYSKGFSDLQSDIDSPEASQVKKLLSELTQDQYKSTIEELRLMGNYEHGTHVAGIAMAGNPYARIANARIEFGHTLLPDPCPTPELQQRAADTFAQYGAFIRDAKARVVNMSWGGDLRSYEVELEQCGIGKDQAERKAIARKYFDVHYAALKKMFQSLPDVLFVTAAGNSDSDATFNDDYPASMGLPNMVAVGAVDKAGDEAAFTSYGPTVLLHANGYQVESYLPGGKRVALSGTSMASPQVANLAAKILAVKPALKPTEVVEIMRKTADRSEDGRRTLVNPKKALEAVGYEP</sequence>
<keyword evidence="4 5" id="KW-0720">Serine protease</keyword>
<dbReference type="EMBL" id="JAEDAO010000001">
    <property type="protein sequence ID" value="MBK0393773.1"/>
    <property type="molecule type" value="Genomic_DNA"/>
</dbReference>
<proteinExistence type="inferred from homology"/>
<keyword evidence="2 5" id="KW-0645">Protease</keyword>
<evidence type="ECO:0000256" key="5">
    <source>
        <dbReference type="PROSITE-ProRule" id="PRU01240"/>
    </source>
</evidence>
<dbReference type="PROSITE" id="PS51892">
    <property type="entry name" value="SUBTILASE"/>
    <property type="match status" value="1"/>
</dbReference>
<name>A0A934USI8_9BURK</name>
<dbReference type="GO" id="GO:0006508">
    <property type="term" value="P:proteolysis"/>
    <property type="evidence" value="ECO:0007669"/>
    <property type="project" value="UniProtKB-KW"/>
</dbReference>
<dbReference type="GO" id="GO:0004252">
    <property type="term" value="F:serine-type endopeptidase activity"/>
    <property type="evidence" value="ECO:0007669"/>
    <property type="project" value="UniProtKB-UniRule"/>
</dbReference>
<protein>
    <submittedName>
        <fullName evidence="8">S8 family serine peptidase</fullName>
    </submittedName>
</protein>
<feature type="signal peptide" evidence="6">
    <location>
        <begin position="1"/>
        <end position="20"/>
    </location>
</feature>
<dbReference type="Pfam" id="PF00082">
    <property type="entry name" value="Peptidase_S8"/>
    <property type="match status" value="1"/>
</dbReference>
<evidence type="ECO:0000256" key="4">
    <source>
        <dbReference type="ARBA" id="ARBA00022825"/>
    </source>
</evidence>
<reference evidence="8" key="1">
    <citation type="submission" date="2020-12" db="EMBL/GenBank/DDBJ databases">
        <title>Ramlibacter sp. nov., isolated from a freshwater alga, Cryptomonas.</title>
        <authorList>
            <person name="Kim H.M."/>
            <person name="Jeon C.O."/>
        </authorList>
    </citation>
    <scope>NUCLEOTIDE SEQUENCE</scope>
    <source>
        <strain evidence="8">CrO1</strain>
    </source>
</reference>
<feature type="active site" description="Charge relay system" evidence="5">
    <location>
        <position position="362"/>
    </location>
</feature>
<dbReference type="InterPro" id="IPR050131">
    <property type="entry name" value="Peptidase_S8_subtilisin-like"/>
</dbReference>
<comment type="caution">
    <text evidence="8">The sequence shown here is derived from an EMBL/GenBank/DDBJ whole genome shotgun (WGS) entry which is preliminary data.</text>
</comment>
<feature type="domain" description="Peptidase S8/S53" evidence="7">
    <location>
        <begin position="357"/>
        <end position="588"/>
    </location>
</feature>
<keyword evidence="6" id="KW-0732">Signal</keyword>
<dbReference type="PRINTS" id="PR00723">
    <property type="entry name" value="SUBTILISIN"/>
</dbReference>
<dbReference type="SUPFAM" id="SSF52743">
    <property type="entry name" value="Subtilisin-like"/>
    <property type="match status" value="1"/>
</dbReference>
<evidence type="ECO:0000256" key="1">
    <source>
        <dbReference type="ARBA" id="ARBA00011073"/>
    </source>
</evidence>
<keyword evidence="9" id="KW-1185">Reference proteome</keyword>